<protein>
    <submittedName>
        <fullName evidence="2">DUF3192 domain-containing protein</fullName>
    </submittedName>
</protein>
<evidence type="ECO:0000313" key="2">
    <source>
        <dbReference type="EMBL" id="MEM0515808.1"/>
    </source>
</evidence>
<organism evidence="2 3">
    <name type="scientific">Pseudoalteromonas qingdaonensis</name>
    <dbReference type="NCBI Taxonomy" id="3131913"/>
    <lineage>
        <taxon>Bacteria</taxon>
        <taxon>Pseudomonadati</taxon>
        <taxon>Pseudomonadota</taxon>
        <taxon>Gammaproteobacteria</taxon>
        <taxon>Alteromonadales</taxon>
        <taxon>Pseudoalteromonadaceae</taxon>
        <taxon>Pseudoalteromonas</taxon>
    </lineage>
</organism>
<dbReference type="Pfam" id="PF11399">
    <property type="entry name" value="DUF3192"/>
    <property type="match status" value="1"/>
</dbReference>
<keyword evidence="1" id="KW-1133">Transmembrane helix</keyword>
<gene>
    <name evidence="2" type="ORF">WCN91_10365</name>
</gene>
<comment type="caution">
    <text evidence="2">The sequence shown here is derived from an EMBL/GenBank/DDBJ whole genome shotgun (WGS) entry which is preliminary data.</text>
</comment>
<reference evidence="2 3" key="1">
    <citation type="submission" date="2024-03" db="EMBL/GenBank/DDBJ databases">
        <title>Pseudoalteromonas qingdaonensis sp. nov., isolated from the intestines of marine benthic organisms.</title>
        <authorList>
            <person name="Lin X."/>
            <person name="Fang S."/>
            <person name="Hu X."/>
        </authorList>
    </citation>
    <scope>NUCLEOTIDE SEQUENCE [LARGE SCALE GENOMIC DNA]</scope>
    <source>
        <strain evidence="2 3">YIC-827</strain>
    </source>
</reference>
<feature type="transmembrane region" description="Helical" evidence="1">
    <location>
        <begin position="6"/>
        <end position="27"/>
    </location>
</feature>
<name>A0ABU9N2A6_9GAMM</name>
<dbReference type="EMBL" id="JBCGCU010000010">
    <property type="protein sequence ID" value="MEM0515808.1"/>
    <property type="molecule type" value="Genomic_DNA"/>
</dbReference>
<accession>A0ABU9N2A6</accession>
<evidence type="ECO:0000256" key="1">
    <source>
        <dbReference type="SAM" id="Phobius"/>
    </source>
</evidence>
<keyword evidence="3" id="KW-1185">Reference proteome</keyword>
<proteinExistence type="predicted"/>
<sequence>MWTKVLKYIILGIGVYAAIATLVMSLYKDDPGSMVWQDREAYNKRFIAKLDSTSPMHIEEVLATLGTPDLTFVKRRGEDIYQIVFYRTQHVKADGITTKDECTGLLFKNKKLLVWGQQAELAYDKVDLQS</sequence>
<dbReference type="Proteomes" id="UP001447008">
    <property type="component" value="Unassembled WGS sequence"/>
</dbReference>
<keyword evidence="1" id="KW-0812">Transmembrane</keyword>
<dbReference type="InterPro" id="IPR021534">
    <property type="entry name" value="DUF3192"/>
</dbReference>
<evidence type="ECO:0000313" key="3">
    <source>
        <dbReference type="Proteomes" id="UP001447008"/>
    </source>
</evidence>
<dbReference type="RefSeq" id="WP_105201407.1">
    <property type="nucleotide sequence ID" value="NZ_JBCGCU010000010.1"/>
</dbReference>
<keyword evidence="1" id="KW-0472">Membrane</keyword>